<sequence length="188" mass="20686">MTNPVLKPEWAGFELRLDPGSFPQRVSYSVGEEQDEISVTLDGRGAVLKKMLSKSGLPLSIALPARAFEGVAARAIDHGDGTVTVTLELHHSDAAMCVPLLVAHNLDDIAADWRAWAELYQLPMMMVEADGVARPLDDGSAQPATGAPTRRRRHSQIADRRPRFLVRRSTGKIGIRMKIEGREIIARR</sequence>
<dbReference type="AlphaFoldDB" id="A0A286ICB6"/>
<feature type="region of interest" description="Disordered" evidence="1">
    <location>
        <begin position="136"/>
        <end position="161"/>
    </location>
</feature>
<reference evidence="3" key="1">
    <citation type="submission" date="2017-08" db="EMBL/GenBank/DDBJ databases">
        <authorList>
            <person name="Varghese N."/>
            <person name="Submissions S."/>
        </authorList>
    </citation>
    <scope>NUCLEOTIDE SEQUENCE [LARGE SCALE GENOMIC DNA]</scope>
    <source>
        <strain evidence="3">KCTC 23107</strain>
    </source>
</reference>
<keyword evidence="3" id="KW-1185">Reference proteome</keyword>
<dbReference type="RefSeq" id="WP_097108167.1">
    <property type="nucleotide sequence ID" value="NZ_OCPC01000003.1"/>
</dbReference>
<evidence type="ECO:0000313" key="3">
    <source>
        <dbReference type="Proteomes" id="UP000219465"/>
    </source>
</evidence>
<evidence type="ECO:0000256" key="1">
    <source>
        <dbReference type="SAM" id="MobiDB-lite"/>
    </source>
</evidence>
<accession>A0A286ICB6</accession>
<gene>
    <name evidence="2" type="ORF">SAMN05877838_2605</name>
</gene>
<dbReference type="Proteomes" id="UP000219465">
    <property type="component" value="Unassembled WGS sequence"/>
</dbReference>
<organism evidence="2 3">
    <name type="scientific">Hoeflea halophila</name>
    <dbReference type="NCBI Taxonomy" id="714899"/>
    <lineage>
        <taxon>Bacteria</taxon>
        <taxon>Pseudomonadati</taxon>
        <taxon>Pseudomonadota</taxon>
        <taxon>Alphaproteobacteria</taxon>
        <taxon>Hyphomicrobiales</taxon>
        <taxon>Rhizobiaceae</taxon>
        <taxon>Hoeflea</taxon>
    </lineage>
</organism>
<dbReference type="OrthoDB" id="8449893at2"/>
<dbReference type="EMBL" id="OCPC01000003">
    <property type="protein sequence ID" value="SOE17702.1"/>
    <property type="molecule type" value="Genomic_DNA"/>
</dbReference>
<dbReference type="InterPro" id="IPR046083">
    <property type="entry name" value="DUF6101"/>
</dbReference>
<evidence type="ECO:0000313" key="2">
    <source>
        <dbReference type="EMBL" id="SOE17702.1"/>
    </source>
</evidence>
<dbReference type="Pfam" id="PF19596">
    <property type="entry name" value="DUF6101"/>
    <property type="match status" value="1"/>
</dbReference>
<proteinExistence type="predicted"/>
<protein>
    <submittedName>
        <fullName evidence="2">Uncharacterized protein</fullName>
    </submittedName>
</protein>
<name>A0A286ICB6_9HYPH</name>